<reference evidence="1" key="1">
    <citation type="journal article" date="2019" name="Sci. Rep.">
        <title>Draft genome of Tanacetum cinerariifolium, the natural source of mosquito coil.</title>
        <authorList>
            <person name="Yamashiro T."/>
            <person name="Shiraishi A."/>
            <person name="Satake H."/>
            <person name="Nakayama K."/>
        </authorList>
    </citation>
    <scope>NUCLEOTIDE SEQUENCE</scope>
</reference>
<proteinExistence type="predicted"/>
<comment type="caution">
    <text evidence="1">The sequence shown here is derived from an EMBL/GenBank/DDBJ whole genome shotgun (WGS) entry which is preliminary data.</text>
</comment>
<dbReference type="AlphaFoldDB" id="A0A699L2K7"/>
<name>A0A699L2K7_TANCI</name>
<sequence length="38" mass="4092">GRGVKDGNDYGMMVENTVSDVKRKFMNSSLVASSPASR</sequence>
<organism evidence="1">
    <name type="scientific">Tanacetum cinerariifolium</name>
    <name type="common">Dalmatian daisy</name>
    <name type="synonym">Chrysanthemum cinerariifolium</name>
    <dbReference type="NCBI Taxonomy" id="118510"/>
    <lineage>
        <taxon>Eukaryota</taxon>
        <taxon>Viridiplantae</taxon>
        <taxon>Streptophyta</taxon>
        <taxon>Embryophyta</taxon>
        <taxon>Tracheophyta</taxon>
        <taxon>Spermatophyta</taxon>
        <taxon>Magnoliopsida</taxon>
        <taxon>eudicotyledons</taxon>
        <taxon>Gunneridae</taxon>
        <taxon>Pentapetalae</taxon>
        <taxon>asterids</taxon>
        <taxon>campanulids</taxon>
        <taxon>Asterales</taxon>
        <taxon>Asteraceae</taxon>
        <taxon>Asteroideae</taxon>
        <taxon>Anthemideae</taxon>
        <taxon>Anthemidinae</taxon>
        <taxon>Tanacetum</taxon>
    </lineage>
</organism>
<dbReference type="EMBL" id="BKCJ010579901">
    <property type="protein sequence ID" value="GFB22650.1"/>
    <property type="molecule type" value="Genomic_DNA"/>
</dbReference>
<evidence type="ECO:0000313" key="1">
    <source>
        <dbReference type="EMBL" id="GFB22650.1"/>
    </source>
</evidence>
<feature type="non-terminal residue" evidence="1">
    <location>
        <position position="1"/>
    </location>
</feature>
<protein>
    <submittedName>
        <fullName evidence="1">Uncharacterized protein</fullName>
    </submittedName>
</protein>
<accession>A0A699L2K7</accession>
<gene>
    <name evidence="1" type="ORF">Tci_694621</name>
</gene>